<dbReference type="Gene3D" id="1.20.190.20">
    <property type="entry name" value="14-3-3 domain"/>
    <property type="match status" value="1"/>
</dbReference>
<dbReference type="AlphaFoldDB" id="A0A484LC63"/>
<accession>A0A484LC63</accession>
<evidence type="ECO:0000313" key="2">
    <source>
        <dbReference type="Proteomes" id="UP000595140"/>
    </source>
</evidence>
<evidence type="ECO:0000313" key="1">
    <source>
        <dbReference type="EMBL" id="VFQ73688.1"/>
    </source>
</evidence>
<dbReference type="Proteomes" id="UP000595140">
    <property type="component" value="Unassembled WGS sequence"/>
</dbReference>
<name>A0A484LC63_9ASTE</name>
<gene>
    <name evidence="1" type="ORF">CCAM_LOCUS15464</name>
</gene>
<keyword evidence="2" id="KW-1185">Reference proteome</keyword>
<proteinExistence type="predicted"/>
<organism evidence="1 2">
    <name type="scientific">Cuscuta campestris</name>
    <dbReference type="NCBI Taxonomy" id="132261"/>
    <lineage>
        <taxon>Eukaryota</taxon>
        <taxon>Viridiplantae</taxon>
        <taxon>Streptophyta</taxon>
        <taxon>Embryophyta</taxon>
        <taxon>Tracheophyta</taxon>
        <taxon>Spermatophyta</taxon>
        <taxon>Magnoliopsida</taxon>
        <taxon>eudicotyledons</taxon>
        <taxon>Gunneridae</taxon>
        <taxon>Pentapetalae</taxon>
        <taxon>asterids</taxon>
        <taxon>lamiids</taxon>
        <taxon>Solanales</taxon>
        <taxon>Convolvulaceae</taxon>
        <taxon>Cuscuteae</taxon>
        <taxon>Cuscuta</taxon>
        <taxon>Cuscuta subgen. Grammica</taxon>
        <taxon>Cuscuta sect. Cleistogrammica</taxon>
    </lineage>
</organism>
<reference evidence="1 2" key="1">
    <citation type="submission" date="2018-04" db="EMBL/GenBank/DDBJ databases">
        <authorList>
            <person name="Vogel A."/>
        </authorList>
    </citation>
    <scope>NUCLEOTIDE SEQUENCE [LARGE SCALE GENOMIC DNA]</scope>
</reference>
<protein>
    <recommendedName>
        <fullName evidence="3">14-3-3 domain-containing protein</fullName>
    </recommendedName>
</protein>
<dbReference type="EMBL" id="OOIL02001249">
    <property type="protein sequence ID" value="VFQ73688.1"/>
    <property type="molecule type" value="Genomic_DNA"/>
</dbReference>
<dbReference type="SUPFAM" id="SSF48445">
    <property type="entry name" value="14-3-3 protein"/>
    <property type="match status" value="1"/>
</dbReference>
<sequence length="75" mass="8205">MYDEAVEFMEKVLSSMSESEELSVEERNLLSIAYKTSSTLAGLTDRLSPASASVFPSAYLSINLSKSGFITVDPY</sequence>
<dbReference type="InterPro" id="IPR036815">
    <property type="entry name" value="14-3-3_dom_sf"/>
</dbReference>
<evidence type="ECO:0008006" key="3">
    <source>
        <dbReference type="Google" id="ProtNLM"/>
    </source>
</evidence>